<organism evidence="8 9">
    <name type="scientific">Lutibaculum baratangense AMV1</name>
    <dbReference type="NCBI Taxonomy" id="631454"/>
    <lineage>
        <taxon>Bacteria</taxon>
        <taxon>Pseudomonadati</taxon>
        <taxon>Pseudomonadota</taxon>
        <taxon>Alphaproteobacteria</taxon>
        <taxon>Hyphomicrobiales</taxon>
        <taxon>Tepidamorphaceae</taxon>
        <taxon>Lutibaculum</taxon>
    </lineage>
</organism>
<feature type="binding site" evidence="6">
    <location>
        <position position="129"/>
    </location>
    <ligand>
        <name>Mg(2+)</name>
        <dbReference type="ChEBI" id="CHEBI:18420"/>
    </ligand>
</feature>
<dbReference type="GO" id="GO:0006107">
    <property type="term" value="P:oxaloacetate metabolic process"/>
    <property type="evidence" value="ECO:0007669"/>
    <property type="project" value="TreeGrafter"/>
</dbReference>
<keyword evidence="8" id="KW-0456">Lyase</keyword>
<feature type="binding site" evidence="5">
    <location>
        <position position="65"/>
    </location>
    <ligand>
        <name>substrate</name>
    </ligand>
</feature>
<dbReference type="Gene3D" id="3.20.20.60">
    <property type="entry name" value="Phosphoenolpyruvate-binding domains"/>
    <property type="match status" value="1"/>
</dbReference>
<comment type="caution">
    <text evidence="8">The sequence shown here is derived from an EMBL/GenBank/DDBJ whole genome shotgun (WGS) entry which is preliminary data.</text>
</comment>
<evidence type="ECO:0000313" key="9">
    <source>
        <dbReference type="Proteomes" id="UP000017819"/>
    </source>
</evidence>
<dbReference type="Pfam" id="PF03328">
    <property type="entry name" value="HpcH_HpaI"/>
    <property type="match status" value="1"/>
</dbReference>
<dbReference type="EC" id="4.1.3.6" evidence="8"/>
<feature type="binding site" evidence="6">
    <location>
        <position position="156"/>
    </location>
    <ligand>
        <name>Mg(2+)</name>
        <dbReference type="ChEBI" id="CHEBI:18420"/>
    </ligand>
</feature>
<sequence length="293" mass="30200">MRSLLFVPGDSPKKLEKAAASGADALILDLEDSVSPERKSSARGAIAAFLAEAEAAGGWPKLFVRINALATGLADDDLDAVVAHRPAGIVLPKTEGARDVAKLAAALTERERAAGLAEGSVEVIALATETARGVLSLATLAEAGPRLTGVAWGGEDLSADIGAETNRSASGGYTEPYRLVRSLTLLAAAAAEAEAIDAVHTAYRDLDALAAECAEASRDGFVAKMAIHPAQVPVINEAFTPSRTSLDWARAVMDAFAASPGAGVVGVGGEMIDRPHLRRAERLLRRAPHGAQG</sequence>
<evidence type="ECO:0000256" key="4">
    <source>
        <dbReference type="ARBA" id="ARBA00022842"/>
    </source>
</evidence>
<dbReference type="SUPFAM" id="SSF51621">
    <property type="entry name" value="Phosphoenolpyruvate/pyruvate domain"/>
    <property type="match status" value="1"/>
</dbReference>
<dbReference type="STRING" id="631454.N177_3065"/>
<keyword evidence="3 6" id="KW-0479">Metal-binding</keyword>
<gene>
    <name evidence="8" type="ORF">N177_3065</name>
</gene>
<keyword evidence="9" id="KW-1185">Reference proteome</keyword>
<dbReference type="InterPro" id="IPR015813">
    <property type="entry name" value="Pyrv/PenolPyrv_kinase-like_dom"/>
</dbReference>
<dbReference type="Proteomes" id="UP000017819">
    <property type="component" value="Unassembled WGS sequence"/>
</dbReference>
<dbReference type="InterPro" id="IPR005000">
    <property type="entry name" value="Aldolase/citrate-lyase_domain"/>
</dbReference>
<dbReference type="InterPro" id="IPR011206">
    <property type="entry name" value="Citrate_lyase_beta/mcl1/mcl2"/>
</dbReference>
<dbReference type="AlphaFoldDB" id="V4QTC5"/>
<accession>V4QTC5</accession>
<reference evidence="8 9" key="1">
    <citation type="journal article" date="2014" name="Genome Announc.">
        <title>Draft Genome Sequence of Lutibaculum baratangense Strain AMV1T, Isolated from a Mud Volcano in Andamans, India.</title>
        <authorList>
            <person name="Singh A."/>
            <person name="Sreenivas A."/>
            <person name="Sathyanarayana Reddy G."/>
            <person name="Pinnaka A.K."/>
            <person name="Shivaji S."/>
        </authorList>
    </citation>
    <scope>NUCLEOTIDE SEQUENCE [LARGE SCALE GENOMIC DNA]</scope>
    <source>
        <strain evidence="8 9">AMV1</strain>
    </source>
</reference>
<dbReference type="InterPro" id="IPR040442">
    <property type="entry name" value="Pyrv_kinase-like_dom_sf"/>
</dbReference>
<proteinExistence type="inferred from homology"/>
<protein>
    <submittedName>
        <fullName evidence="8">Citrate lyase beta chain</fullName>
        <ecNumber evidence="8">4.1.3.6</ecNumber>
    </submittedName>
</protein>
<dbReference type="EMBL" id="AWXZ01000039">
    <property type="protein sequence ID" value="ESR22997.1"/>
    <property type="molecule type" value="Genomic_DNA"/>
</dbReference>
<feature type="domain" description="HpcH/HpaI aldolase/citrate lyase" evidence="7">
    <location>
        <begin position="2"/>
        <end position="229"/>
    </location>
</feature>
<comment type="similarity">
    <text evidence="2">Belongs to the HpcH/HpaI aldolase family.</text>
</comment>
<evidence type="ECO:0000313" key="8">
    <source>
        <dbReference type="EMBL" id="ESR22997.1"/>
    </source>
</evidence>
<dbReference type="OrthoDB" id="9800547at2"/>
<feature type="binding site" evidence="5">
    <location>
        <position position="129"/>
    </location>
    <ligand>
        <name>substrate</name>
    </ligand>
</feature>
<evidence type="ECO:0000256" key="6">
    <source>
        <dbReference type="PIRSR" id="PIRSR015582-2"/>
    </source>
</evidence>
<evidence type="ECO:0000256" key="5">
    <source>
        <dbReference type="PIRSR" id="PIRSR015582-1"/>
    </source>
</evidence>
<dbReference type="PIRSF" id="PIRSF015582">
    <property type="entry name" value="Cit_lyase_B"/>
    <property type="match status" value="1"/>
</dbReference>
<evidence type="ECO:0000256" key="1">
    <source>
        <dbReference type="ARBA" id="ARBA00001946"/>
    </source>
</evidence>
<evidence type="ECO:0000256" key="2">
    <source>
        <dbReference type="ARBA" id="ARBA00005568"/>
    </source>
</evidence>
<dbReference type="GO" id="GO:0000287">
    <property type="term" value="F:magnesium ion binding"/>
    <property type="evidence" value="ECO:0007669"/>
    <property type="project" value="TreeGrafter"/>
</dbReference>
<dbReference type="PANTHER" id="PTHR32308">
    <property type="entry name" value="LYASE BETA SUBUNIT, PUTATIVE (AFU_ORTHOLOGUE AFUA_4G13030)-RELATED"/>
    <property type="match status" value="1"/>
</dbReference>
<name>V4QTC5_9HYPH</name>
<comment type="cofactor">
    <cofactor evidence="1">
        <name>Mg(2+)</name>
        <dbReference type="ChEBI" id="CHEBI:18420"/>
    </cofactor>
</comment>
<evidence type="ECO:0000256" key="3">
    <source>
        <dbReference type="ARBA" id="ARBA00022723"/>
    </source>
</evidence>
<dbReference type="RefSeq" id="WP_023433184.1">
    <property type="nucleotide sequence ID" value="NZ_AWXZ01000039.1"/>
</dbReference>
<evidence type="ECO:0000259" key="7">
    <source>
        <dbReference type="Pfam" id="PF03328"/>
    </source>
</evidence>
<dbReference type="GO" id="GO:0008815">
    <property type="term" value="F:citrate (pro-3S)-lyase activity"/>
    <property type="evidence" value="ECO:0007669"/>
    <property type="project" value="UniProtKB-EC"/>
</dbReference>
<dbReference type="eggNOG" id="COG2301">
    <property type="taxonomic scope" value="Bacteria"/>
</dbReference>
<dbReference type="PANTHER" id="PTHR32308:SF0">
    <property type="entry name" value="HPCH_HPAI ALDOLASE_CITRATE LYASE DOMAIN-CONTAINING PROTEIN"/>
    <property type="match status" value="1"/>
</dbReference>
<keyword evidence="4 6" id="KW-0460">Magnesium</keyword>
<dbReference type="PATRIC" id="fig|631454.5.peg.3025"/>